<reference evidence="5 6" key="3">
    <citation type="submission" date="2018-07" db="EMBL/GenBank/DDBJ databases">
        <title>Genomic and Epidemiologic Investigation of an Indolent Hospital Outbreak.</title>
        <authorList>
            <person name="Johnson R.C."/>
            <person name="Deming C."/>
            <person name="Conlan S."/>
            <person name="Zellmer C.J."/>
            <person name="Michelin A.V."/>
            <person name="Lee-Lin S."/>
            <person name="Thomas P.J."/>
            <person name="Park M."/>
            <person name="Weingarten R.A."/>
            <person name="Less J."/>
            <person name="Dekker J.P."/>
            <person name="Frank K.M."/>
            <person name="Musser K.A."/>
            <person name="Mcquiston J.R."/>
            <person name="Henderson D.K."/>
            <person name="Lau A.F."/>
            <person name="Palmore T.N."/>
            <person name="Segre J.A."/>
        </authorList>
    </citation>
    <scope>NUCLEOTIDE SEQUENCE [LARGE SCALE GENOMIC DNA]</scope>
    <source>
        <strain evidence="3 6">SK-CDC1_0717</strain>
        <strain evidence="2 5">SK-NIH.Env10_0317</strain>
    </source>
</reference>
<dbReference type="AlphaFoldDB" id="A0A1L6JAI8"/>
<accession>A0A1L6JAI8</accession>
<organism evidence="1 4">
    <name type="scientific">Sphingomonas koreensis</name>
    <dbReference type="NCBI Taxonomy" id="93064"/>
    <lineage>
        <taxon>Bacteria</taxon>
        <taxon>Pseudomonadati</taxon>
        <taxon>Pseudomonadota</taxon>
        <taxon>Alphaproteobacteria</taxon>
        <taxon>Sphingomonadales</taxon>
        <taxon>Sphingomonadaceae</taxon>
        <taxon>Sphingomonas</taxon>
    </lineage>
</organism>
<evidence type="ECO:0000313" key="5">
    <source>
        <dbReference type="Proteomes" id="UP000286681"/>
    </source>
</evidence>
<dbReference type="Proteomes" id="UP000286681">
    <property type="component" value="Unassembled WGS sequence"/>
</dbReference>
<dbReference type="KEGG" id="skr:BRX40_11190"/>
<dbReference type="STRING" id="93064.BRX40_11190"/>
<dbReference type="Proteomes" id="UP000185161">
    <property type="component" value="Chromosome"/>
</dbReference>
<name>A0A1L6JAI8_9SPHN</name>
<proteinExistence type="predicted"/>
<reference evidence="4" key="2">
    <citation type="submission" date="2016-12" db="EMBL/GenBank/DDBJ databases">
        <title>Whole genome sequencing of Sphingomonas sp. ABOJV.</title>
        <authorList>
            <person name="Conlan S."/>
            <person name="Thomas P.J."/>
            <person name="Mullikin J."/>
            <person name="Palmore T.N."/>
            <person name="Frank K.M."/>
            <person name="Segre J.A."/>
        </authorList>
    </citation>
    <scope>NUCLEOTIDE SEQUENCE [LARGE SCALE GENOMIC DNA]</scope>
    <source>
        <strain evidence="4">ABOJV</strain>
    </source>
</reference>
<dbReference type="EMBL" id="QQWO01000006">
    <property type="protein sequence ID" value="RSV04171.1"/>
    <property type="molecule type" value="Genomic_DNA"/>
</dbReference>
<reference evidence="1" key="1">
    <citation type="submission" date="2016-12" db="EMBL/GenBank/DDBJ databases">
        <title>Whole genome sequencing of Sphingomonas koreensis.</title>
        <authorList>
            <person name="Conlan S."/>
            <person name="Thomas P.J."/>
            <person name="Mullikin J."/>
            <person name="Palmore T.N."/>
            <person name="Frank K.M."/>
            <person name="Segre J.A."/>
        </authorList>
    </citation>
    <scope>NUCLEOTIDE SEQUENCE</scope>
    <source>
        <strain evidence="1">ABOJV</strain>
    </source>
</reference>
<evidence type="ECO:0000313" key="1">
    <source>
        <dbReference type="EMBL" id="APR52913.1"/>
    </source>
</evidence>
<dbReference type="Gene3D" id="2.60.120.620">
    <property type="entry name" value="q2cbj1_9rhob like domain"/>
    <property type="match status" value="1"/>
</dbReference>
<evidence type="ECO:0000313" key="3">
    <source>
        <dbReference type="EMBL" id="RSY88782.1"/>
    </source>
</evidence>
<dbReference type="Pfam" id="PF13759">
    <property type="entry name" value="2OG-FeII_Oxy_5"/>
    <property type="match status" value="1"/>
</dbReference>
<dbReference type="GeneID" id="44133128"/>
<evidence type="ECO:0000313" key="2">
    <source>
        <dbReference type="EMBL" id="RSV04171.1"/>
    </source>
</evidence>
<dbReference type="RefSeq" id="WP_066576068.1">
    <property type="nucleotide sequence ID" value="NZ_CP018820.1"/>
</dbReference>
<dbReference type="EMBL" id="CP018820">
    <property type="protein sequence ID" value="APR52913.1"/>
    <property type="molecule type" value="Genomic_DNA"/>
</dbReference>
<evidence type="ECO:0008006" key="7">
    <source>
        <dbReference type="Google" id="ProtNLM"/>
    </source>
</evidence>
<dbReference type="Proteomes" id="UP000287746">
    <property type="component" value="Unassembled WGS sequence"/>
</dbReference>
<evidence type="ECO:0000313" key="6">
    <source>
        <dbReference type="Proteomes" id="UP000287746"/>
    </source>
</evidence>
<dbReference type="NCBIfam" id="TIGR02466">
    <property type="entry name" value="TIGR02466 family protein"/>
    <property type="match status" value="1"/>
</dbReference>
<gene>
    <name evidence="1" type="ORF">BRX40_11190</name>
    <name evidence="2" type="ORF">CA257_08885</name>
    <name evidence="3" type="ORF">DAH66_04880</name>
</gene>
<protein>
    <recommendedName>
        <fullName evidence="7">Fe2OG dioxygenase domain-containing protein</fullName>
    </recommendedName>
</protein>
<sequence length="218" mass="24143">MADPVSGAGEPRVRALFATPVIAEIWQEAPRWNAALKAAILARSGQDRGVSKSNLHGWQSGTDLDRWGGEAALALRDHALERAREFAVDAFAGTREIAWIAEMWANVSRRGAANQTHAHPGSFWSMVYYVDDGYAGSHDKLLGGELSFLDPRFPMVRMAAPDLRYRRDDGSVDNQEVWMRPRAGLVVMFPSWLMHSVRPYAGQGTRISIAINILARDA</sequence>
<dbReference type="InterPro" id="IPR012668">
    <property type="entry name" value="CHP02466"/>
</dbReference>
<dbReference type="EMBL" id="QQYZ01000003">
    <property type="protein sequence ID" value="RSY88782.1"/>
    <property type="molecule type" value="Genomic_DNA"/>
</dbReference>
<dbReference type="OrthoDB" id="9783136at2"/>
<keyword evidence="4" id="KW-1185">Reference proteome</keyword>
<evidence type="ECO:0000313" key="4">
    <source>
        <dbReference type="Proteomes" id="UP000185161"/>
    </source>
</evidence>